<sequence length="399" mass="46199">MLLMFLLLVSTAWCWEISFMEGFSILRKRNHDVQISLLEVEKAKGSLLQAKLLPNPTLSVSYTGTEISGGRIRDNSNTLFSVRLDQQIELGGKRHYRVLAEDMGVKAQQYASLQTLRDAYLNYVQAFFKTLSDREYLLYLREDLGSYDKILSLQEEKWNKGVISLIDLMKLKAYRVDLQNAILQAEANYKSDLYQLSFLLNMDNIEPLKENMGEPEASLEELLKRAVAQDPQIRQLESLARSWDYRIKLLQAYRIPDIDVGVEYDSFGVKYRPGLGVGVAITLPIFDRRQGDLLSAFSTRQQILLQLEKAKRQVETQVRQAYLQYFASRQSYLNMKNLKGQMDELLERTKRAYLLGGLSVLDFLDTLRTYRAFMYNFLSSYYGYLQAYYSLLVTAWALP</sequence>
<dbReference type="SUPFAM" id="SSF56954">
    <property type="entry name" value="Outer membrane efflux proteins (OEP)"/>
    <property type="match status" value="1"/>
</dbReference>
<dbReference type="GO" id="GO:0015562">
    <property type="term" value="F:efflux transmembrane transporter activity"/>
    <property type="evidence" value="ECO:0007669"/>
    <property type="project" value="InterPro"/>
</dbReference>
<evidence type="ECO:0000256" key="1">
    <source>
        <dbReference type="ARBA" id="ARBA00007613"/>
    </source>
</evidence>
<dbReference type="OrthoDB" id="9791261at2"/>
<dbReference type="AlphaFoldDB" id="D3SMF1"/>
<dbReference type="STRING" id="638303.Thal_1300"/>
<dbReference type="Gene3D" id="1.20.1600.10">
    <property type="entry name" value="Outer membrane efflux proteins (OEP)"/>
    <property type="match status" value="1"/>
</dbReference>
<dbReference type="eggNOG" id="COG1538">
    <property type="taxonomic scope" value="Bacteria"/>
</dbReference>
<dbReference type="PANTHER" id="PTHR30203:SF24">
    <property type="entry name" value="BLR4935 PROTEIN"/>
    <property type="match status" value="1"/>
</dbReference>
<comment type="similarity">
    <text evidence="1">Belongs to the outer membrane factor (OMF) (TC 1.B.17) family.</text>
</comment>
<keyword evidence="3" id="KW-1185">Reference proteome</keyword>
<name>D3SMF1_THEAH</name>
<reference evidence="3" key="1">
    <citation type="journal article" date="2010" name="Stand. Genomic Sci.">
        <title>Complete genome sequence of Thermocrinis albus type strain (HI 11/12T).</title>
        <authorList>
            <person name="Wirth R."/>
            <person name="Sikorski J."/>
            <person name="Brambilla E."/>
            <person name="Misra M."/>
            <person name="Lapidus A."/>
            <person name="Copeland A."/>
            <person name="Nolan M."/>
            <person name="Lucas S."/>
            <person name="Chen F."/>
            <person name="Tice H."/>
            <person name="Cheng J.F."/>
            <person name="Han C."/>
            <person name="Detter J.C."/>
            <person name="Tapia R."/>
            <person name="Bruce D."/>
            <person name="Goodwin L."/>
            <person name="Pitluck S."/>
            <person name="Pati A."/>
            <person name="Anderson I."/>
            <person name="Ivanova N."/>
            <person name="Mavromatis K."/>
            <person name="Mikhailova N."/>
            <person name="Chen A."/>
            <person name="Palaniappan K."/>
            <person name="Bilek Y."/>
            <person name="Hader T."/>
            <person name="Land M."/>
            <person name="Hauser L."/>
            <person name="Chang Y.J."/>
            <person name="Jeffries C.D."/>
            <person name="Tindall B.J."/>
            <person name="Rohde M."/>
            <person name="Goker M."/>
            <person name="Bristow J."/>
            <person name="Eisen J.A."/>
            <person name="Markowitz V."/>
            <person name="Hugenholtz P."/>
            <person name="Kyrpides N.C."/>
            <person name="Klenk H.P."/>
        </authorList>
    </citation>
    <scope>NUCLEOTIDE SEQUENCE [LARGE SCALE GENOMIC DNA]</scope>
    <source>
        <strain evidence="3">DSM 14484 / JCM 11386 / HI 11/12</strain>
    </source>
</reference>
<dbReference type="HOGENOM" id="CLU_012817_14_4_0"/>
<evidence type="ECO:0000313" key="3">
    <source>
        <dbReference type="Proteomes" id="UP000002043"/>
    </source>
</evidence>
<dbReference type="KEGG" id="tal:Thal_1300"/>
<evidence type="ECO:0000313" key="2">
    <source>
        <dbReference type="EMBL" id="ADC89931.1"/>
    </source>
</evidence>
<dbReference type="EMBL" id="CP001931">
    <property type="protein sequence ID" value="ADC89931.1"/>
    <property type="molecule type" value="Genomic_DNA"/>
</dbReference>
<protein>
    <submittedName>
        <fullName evidence="2">Outer membrane efflux protein</fullName>
    </submittedName>
</protein>
<proteinExistence type="inferred from homology"/>
<accession>D3SMF1</accession>
<dbReference type="Pfam" id="PF02321">
    <property type="entry name" value="OEP"/>
    <property type="match status" value="2"/>
</dbReference>
<gene>
    <name evidence="2" type="ordered locus">Thal_1300</name>
</gene>
<dbReference type="Proteomes" id="UP000002043">
    <property type="component" value="Chromosome"/>
</dbReference>
<dbReference type="InterPro" id="IPR010131">
    <property type="entry name" value="MdtP/NodT-like"/>
</dbReference>
<dbReference type="PANTHER" id="PTHR30203">
    <property type="entry name" value="OUTER MEMBRANE CATION EFFLUX PROTEIN"/>
    <property type="match status" value="1"/>
</dbReference>
<dbReference type="InterPro" id="IPR003423">
    <property type="entry name" value="OMP_efflux"/>
</dbReference>
<organism evidence="2 3">
    <name type="scientific">Thermocrinis albus (strain DSM 14484 / JCM 11386 / HI 11/12)</name>
    <dbReference type="NCBI Taxonomy" id="638303"/>
    <lineage>
        <taxon>Bacteria</taxon>
        <taxon>Pseudomonadati</taxon>
        <taxon>Aquificota</taxon>
        <taxon>Aquificia</taxon>
        <taxon>Aquificales</taxon>
        <taxon>Aquificaceae</taxon>
        <taxon>Thermocrinis</taxon>
    </lineage>
</organism>